<dbReference type="Proteomes" id="UP000326396">
    <property type="component" value="Unassembled WGS sequence"/>
</dbReference>
<keyword evidence="2" id="KW-1185">Reference proteome</keyword>
<proteinExistence type="predicted"/>
<name>A0A5N6LH15_9ASTR</name>
<sequence length="179" mass="20414">MMVMIIESMEDQDASWKFCQRMLKSCNNNEGKSTDAKIHENNHCQKRCKNEQSDSKNNGNPFDSCRKPANGYKNQECSSKNSNSKEPFDYAKSLSISCMCCTFKYRNYQLEELNMYIPLTPCMCTKTSTETPSPCGKPNENANWPRTKKMVDATKRMGRKVLQAGIGLTKIALCLIDYL</sequence>
<dbReference type="EMBL" id="SZYD01000703">
    <property type="protein sequence ID" value="KAD1527666.1"/>
    <property type="molecule type" value="Genomic_DNA"/>
</dbReference>
<gene>
    <name evidence="1" type="ORF">E3N88_42675</name>
</gene>
<reference evidence="1 2" key="1">
    <citation type="submission" date="2019-05" db="EMBL/GenBank/DDBJ databases">
        <title>Mikania micrantha, genome provides insights into the molecular mechanism of rapid growth.</title>
        <authorList>
            <person name="Liu B."/>
        </authorList>
    </citation>
    <scope>NUCLEOTIDE SEQUENCE [LARGE SCALE GENOMIC DNA]</scope>
    <source>
        <strain evidence="1">NLD-2019</strain>
        <tissue evidence="1">Leaf</tissue>
    </source>
</reference>
<accession>A0A5N6LH15</accession>
<dbReference type="AlphaFoldDB" id="A0A5N6LH15"/>
<evidence type="ECO:0000313" key="1">
    <source>
        <dbReference type="EMBL" id="KAD1527666.1"/>
    </source>
</evidence>
<comment type="caution">
    <text evidence="1">The sequence shown here is derived from an EMBL/GenBank/DDBJ whole genome shotgun (WGS) entry which is preliminary data.</text>
</comment>
<evidence type="ECO:0000313" key="2">
    <source>
        <dbReference type="Proteomes" id="UP000326396"/>
    </source>
</evidence>
<protein>
    <submittedName>
        <fullName evidence="1">Uncharacterized protein</fullName>
    </submittedName>
</protein>
<organism evidence="1 2">
    <name type="scientific">Mikania micrantha</name>
    <name type="common">bitter vine</name>
    <dbReference type="NCBI Taxonomy" id="192012"/>
    <lineage>
        <taxon>Eukaryota</taxon>
        <taxon>Viridiplantae</taxon>
        <taxon>Streptophyta</taxon>
        <taxon>Embryophyta</taxon>
        <taxon>Tracheophyta</taxon>
        <taxon>Spermatophyta</taxon>
        <taxon>Magnoliopsida</taxon>
        <taxon>eudicotyledons</taxon>
        <taxon>Gunneridae</taxon>
        <taxon>Pentapetalae</taxon>
        <taxon>asterids</taxon>
        <taxon>campanulids</taxon>
        <taxon>Asterales</taxon>
        <taxon>Asteraceae</taxon>
        <taxon>Asteroideae</taxon>
        <taxon>Heliantheae alliance</taxon>
        <taxon>Eupatorieae</taxon>
        <taxon>Mikania</taxon>
    </lineage>
</organism>